<protein>
    <submittedName>
        <fullName evidence="2">Uncharacterized protein</fullName>
    </submittedName>
</protein>
<sequence length="79" mass="8478">MAAASAILHHLGPLLLLVCSHANTDHEVLSAVAILDQHAPNEYVPPATEAQHSMAFKMQSFSEISLSKIDFVGSQLVQV</sequence>
<keyword evidence="3" id="KW-1185">Reference proteome</keyword>
<dbReference type="AlphaFoldDB" id="A0A166DK19"/>
<evidence type="ECO:0000256" key="1">
    <source>
        <dbReference type="SAM" id="SignalP"/>
    </source>
</evidence>
<dbReference type="EMBL" id="KV428060">
    <property type="protein sequence ID" value="KZT38608.1"/>
    <property type="molecule type" value="Genomic_DNA"/>
</dbReference>
<name>A0A166DK19_9AGAM</name>
<evidence type="ECO:0000313" key="3">
    <source>
        <dbReference type="Proteomes" id="UP000076798"/>
    </source>
</evidence>
<evidence type="ECO:0000313" key="2">
    <source>
        <dbReference type="EMBL" id="KZT38608.1"/>
    </source>
</evidence>
<feature type="chain" id="PRO_5007872234" evidence="1">
    <location>
        <begin position="23"/>
        <end position="79"/>
    </location>
</feature>
<dbReference type="Proteomes" id="UP000076798">
    <property type="component" value="Unassembled WGS sequence"/>
</dbReference>
<reference evidence="2 3" key="1">
    <citation type="journal article" date="2016" name="Mol. Biol. Evol.">
        <title>Comparative Genomics of Early-Diverging Mushroom-Forming Fungi Provides Insights into the Origins of Lignocellulose Decay Capabilities.</title>
        <authorList>
            <person name="Nagy L.G."/>
            <person name="Riley R."/>
            <person name="Tritt A."/>
            <person name="Adam C."/>
            <person name="Daum C."/>
            <person name="Floudas D."/>
            <person name="Sun H."/>
            <person name="Yadav J.S."/>
            <person name="Pangilinan J."/>
            <person name="Larsson K.H."/>
            <person name="Matsuura K."/>
            <person name="Barry K."/>
            <person name="Labutti K."/>
            <person name="Kuo R."/>
            <person name="Ohm R.A."/>
            <person name="Bhattacharya S.S."/>
            <person name="Shirouzu T."/>
            <person name="Yoshinaga Y."/>
            <person name="Martin F.M."/>
            <person name="Grigoriev I.V."/>
            <person name="Hibbett D.S."/>
        </authorList>
    </citation>
    <scope>NUCLEOTIDE SEQUENCE [LARGE SCALE GENOMIC DNA]</scope>
    <source>
        <strain evidence="2 3">HHB10207 ss-3</strain>
    </source>
</reference>
<organism evidence="2 3">
    <name type="scientific">Sistotremastrum suecicum HHB10207 ss-3</name>
    <dbReference type="NCBI Taxonomy" id="1314776"/>
    <lineage>
        <taxon>Eukaryota</taxon>
        <taxon>Fungi</taxon>
        <taxon>Dikarya</taxon>
        <taxon>Basidiomycota</taxon>
        <taxon>Agaricomycotina</taxon>
        <taxon>Agaricomycetes</taxon>
        <taxon>Sistotremastrales</taxon>
        <taxon>Sistotremastraceae</taxon>
        <taxon>Sistotremastrum</taxon>
    </lineage>
</organism>
<proteinExistence type="predicted"/>
<accession>A0A166DK19</accession>
<feature type="signal peptide" evidence="1">
    <location>
        <begin position="1"/>
        <end position="22"/>
    </location>
</feature>
<gene>
    <name evidence="2" type="ORF">SISSUDRAFT_1046772</name>
</gene>
<keyword evidence="1" id="KW-0732">Signal</keyword>